<gene>
    <name evidence="2" type="ORF">ElyMa_000903200</name>
</gene>
<dbReference type="InterPro" id="IPR036691">
    <property type="entry name" value="Endo/exonu/phosph_ase_sf"/>
</dbReference>
<evidence type="ECO:0000259" key="1">
    <source>
        <dbReference type="PROSITE" id="PS50878"/>
    </source>
</evidence>
<dbReference type="PANTHER" id="PTHR36688">
    <property type="entry name" value="ENDO/EXONUCLEASE/PHOSPHATASE DOMAIN-CONTAINING PROTEIN"/>
    <property type="match status" value="1"/>
</dbReference>
<dbReference type="SUPFAM" id="SSF56672">
    <property type="entry name" value="DNA/RNA polymerases"/>
    <property type="match status" value="1"/>
</dbReference>
<reference evidence="2 3" key="1">
    <citation type="journal article" date="2021" name="Elife">
        <title>Chloroplast acquisition without the gene transfer in kleptoplastic sea slugs, Plakobranchus ocellatus.</title>
        <authorList>
            <person name="Maeda T."/>
            <person name="Takahashi S."/>
            <person name="Yoshida T."/>
            <person name="Shimamura S."/>
            <person name="Takaki Y."/>
            <person name="Nagai Y."/>
            <person name="Toyoda A."/>
            <person name="Suzuki Y."/>
            <person name="Arimoto A."/>
            <person name="Ishii H."/>
            <person name="Satoh N."/>
            <person name="Nishiyama T."/>
            <person name="Hasebe M."/>
            <person name="Maruyama T."/>
            <person name="Minagawa J."/>
            <person name="Obokata J."/>
            <person name="Shigenobu S."/>
        </authorList>
    </citation>
    <scope>NUCLEOTIDE SEQUENCE [LARGE SCALE GENOMIC DNA]</scope>
</reference>
<organism evidence="2 3">
    <name type="scientific">Elysia marginata</name>
    <dbReference type="NCBI Taxonomy" id="1093978"/>
    <lineage>
        <taxon>Eukaryota</taxon>
        <taxon>Metazoa</taxon>
        <taxon>Spiralia</taxon>
        <taxon>Lophotrochozoa</taxon>
        <taxon>Mollusca</taxon>
        <taxon>Gastropoda</taxon>
        <taxon>Heterobranchia</taxon>
        <taxon>Euthyneura</taxon>
        <taxon>Panpulmonata</taxon>
        <taxon>Sacoglossa</taxon>
        <taxon>Placobranchoidea</taxon>
        <taxon>Plakobranchidae</taxon>
        <taxon>Elysia</taxon>
    </lineage>
</organism>
<dbReference type="EMBL" id="BMAT01001854">
    <property type="protein sequence ID" value="GFR93833.1"/>
    <property type="molecule type" value="Genomic_DNA"/>
</dbReference>
<dbReference type="InterPro" id="IPR000477">
    <property type="entry name" value="RT_dom"/>
</dbReference>
<protein>
    <submittedName>
        <fullName evidence="2">Reverse transcriptase</fullName>
    </submittedName>
</protein>
<dbReference type="AlphaFoldDB" id="A0AAV4H6F4"/>
<dbReference type="GO" id="GO:0003964">
    <property type="term" value="F:RNA-directed DNA polymerase activity"/>
    <property type="evidence" value="ECO:0007669"/>
    <property type="project" value="UniProtKB-KW"/>
</dbReference>
<name>A0AAV4H6F4_9GAST</name>
<dbReference type="InterPro" id="IPR052560">
    <property type="entry name" value="RdDP_mobile_element"/>
</dbReference>
<dbReference type="PANTHER" id="PTHR36688:SF1">
    <property type="entry name" value="ENDONUCLEASE_EXONUCLEASE_PHOSPHATASE DOMAIN-CONTAINING PROTEIN"/>
    <property type="match status" value="1"/>
</dbReference>
<dbReference type="Gene3D" id="3.60.10.10">
    <property type="entry name" value="Endonuclease/exonuclease/phosphatase"/>
    <property type="match status" value="2"/>
</dbReference>
<keyword evidence="2" id="KW-0548">Nucleotidyltransferase</keyword>
<dbReference type="CDD" id="cd01650">
    <property type="entry name" value="RT_nLTR_like"/>
    <property type="match status" value="1"/>
</dbReference>
<dbReference type="Pfam" id="PF00078">
    <property type="entry name" value="RVT_1"/>
    <property type="match status" value="1"/>
</dbReference>
<feature type="domain" description="Reverse transcriptase" evidence="1">
    <location>
        <begin position="494"/>
        <end position="737"/>
    </location>
</feature>
<evidence type="ECO:0000313" key="2">
    <source>
        <dbReference type="EMBL" id="GFR93833.1"/>
    </source>
</evidence>
<accession>A0AAV4H6F4</accession>
<dbReference type="Proteomes" id="UP000762676">
    <property type="component" value="Unassembled WGS sequence"/>
</dbReference>
<dbReference type="InterPro" id="IPR043502">
    <property type="entry name" value="DNA/RNA_pol_sf"/>
</dbReference>
<sequence>MDRKESGNAYELGCRLVKGPRLTVLPNTAGDKCAIGLSPTPSGLKGTHSKARQADKQTLNIVQINTSGISNKKTELGKLFNTHSIHVALLQETQHRNTDLHMTGYTPHPCKCKNCQGIVTYVRNDIRGEVKANSVAQPTDILEATVWFQDGKYTILNIYNPPANNYNPAHLNDTEFHQTILADRDSPPTLLHRAHNTLSRPDLTILSSDLHHKHNIQVLDDIGSDHLPILTTLHQPCSRKFERKTRWNFKKANWSPFKETTDNLLTAIKPTGDDPNLLCSQITEGILKAAADCIPRGCRKAYKPFWNTNIEQAVKTRQEARIQKEKNPKIENKILYNKTSALVKRKVKTAKKEKWTKTCENLDLRKDGAKAWSLLNNLNGEKRRKNPKPLSTGDETIVEDQKKAEVFNKYFSSVNKAERATKKDKILLRKLKQKEKAPGVNLSLFEDCFKLSELNRAMKKLKLRKSPGPDRLHNEMLLHLGLEGKKVLLKLINKTWGTSIIPSAWKTAIVTPILKKGKPAEDVKSYRPIHLTSCLGKLTERMINNRLYWWLESNKILNANQAGFRTGQQTEDQLFRLSQKVIDGFQKKKNTTAVFVDLQQAHDRVWRKGLLWKVTEVGIHGRLYQWVKYFLVNRMIQTKINNGISSKLIQEEGLPQGSSLSCTLFLIFINDLPDIVQTEKALYADDLVMWHTNKHPGISARLLNDPAHDSPSMPFLCCTIRNNNTSTFSMHITARPS</sequence>
<dbReference type="SUPFAM" id="SSF56219">
    <property type="entry name" value="DNase I-like"/>
    <property type="match status" value="1"/>
</dbReference>
<keyword evidence="3" id="KW-1185">Reference proteome</keyword>
<proteinExistence type="predicted"/>
<dbReference type="PROSITE" id="PS50878">
    <property type="entry name" value="RT_POL"/>
    <property type="match status" value="1"/>
</dbReference>
<keyword evidence="2" id="KW-0808">Transferase</keyword>
<keyword evidence="2" id="KW-0695">RNA-directed DNA polymerase</keyword>
<evidence type="ECO:0000313" key="3">
    <source>
        <dbReference type="Proteomes" id="UP000762676"/>
    </source>
</evidence>
<comment type="caution">
    <text evidence="2">The sequence shown here is derived from an EMBL/GenBank/DDBJ whole genome shotgun (WGS) entry which is preliminary data.</text>
</comment>